<dbReference type="GO" id="GO:0003677">
    <property type="term" value="F:DNA binding"/>
    <property type="evidence" value="ECO:0007669"/>
    <property type="project" value="UniProtKB-KW"/>
</dbReference>
<dbReference type="OrthoDB" id="5903at2"/>
<dbReference type="SMART" id="SM00895">
    <property type="entry name" value="FCD"/>
    <property type="match status" value="1"/>
</dbReference>
<protein>
    <submittedName>
        <fullName evidence="5">GntR family transcriptional regulator</fullName>
    </submittedName>
</protein>
<evidence type="ECO:0000256" key="1">
    <source>
        <dbReference type="ARBA" id="ARBA00023015"/>
    </source>
</evidence>
<dbReference type="EMBL" id="SORI01000002">
    <property type="protein sequence ID" value="TDY63082.1"/>
    <property type="molecule type" value="Genomic_DNA"/>
</dbReference>
<dbReference type="Pfam" id="PF07729">
    <property type="entry name" value="FCD"/>
    <property type="match status" value="1"/>
</dbReference>
<evidence type="ECO:0000256" key="2">
    <source>
        <dbReference type="ARBA" id="ARBA00023125"/>
    </source>
</evidence>
<dbReference type="InterPro" id="IPR011711">
    <property type="entry name" value="GntR_C"/>
</dbReference>
<accession>A0A4R8MFE2</accession>
<keyword evidence="1" id="KW-0805">Transcription regulation</keyword>
<keyword evidence="3" id="KW-0804">Transcription</keyword>
<organism evidence="5 6">
    <name type="scientific">Aminivibrio pyruvatiphilus</name>
    <dbReference type="NCBI Taxonomy" id="1005740"/>
    <lineage>
        <taxon>Bacteria</taxon>
        <taxon>Thermotogati</taxon>
        <taxon>Synergistota</taxon>
        <taxon>Synergistia</taxon>
        <taxon>Synergistales</taxon>
        <taxon>Aminobacteriaceae</taxon>
        <taxon>Aminivibrio</taxon>
    </lineage>
</organism>
<dbReference type="InterPro" id="IPR008920">
    <property type="entry name" value="TF_FadR/GntR_C"/>
</dbReference>
<keyword evidence="2" id="KW-0238">DNA-binding</keyword>
<dbReference type="InterPro" id="IPR036388">
    <property type="entry name" value="WH-like_DNA-bd_sf"/>
</dbReference>
<dbReference type="AlphaFoldDB" id="A0A4R8MFE2"/>
<dbReference type="InterPro" id="IPR000524">
    <property type="entry name" value="Tscrpt_reg_HTH_GntR"/>
</dbReference>
<dbReference type="InterPro" id="IPR036390">
    <property type="entry name" value="WH_DNA-bd_sf"/>
</dbReference>
<name>A0A4R8MFE2_9BACT</name>
<dbReference type="SMART" id="SM00345">
    <property type="entry name" value="HTH_GNTR"/>
    <property type="match status" value="1"/>
</dbReference>
<dbReference type="PANTHER" id="PTHR43537:SF5">
    <property type="entry name" value="UXU OPERON TRANSCRIPTIONAL REGULATOR"/>
    <property type="match status" value="1"/>
</dbReference>
<dbReference type="RefSeq" id="WP_133955907.1">
    <property type="nucleotide sequence ID" value="NZ_SORI01000002.1"/>
</dbReference>
<dbReference type="Proteomes" id="UP000295066">
    <property type="component" value="Unassembled WGS sequence"/>
</dbReference>
<dbReference type="PRINTS" id="PR00035">
    <property type="entry name" value="HTHGNTR"/>
</dbReference>
<evidence type="ECO:0000313" key="6">
    <source>
        <dbReference type="Proteomes" id="UP000295066"/>
    </source>
</evidence>
<comment type="caution">
    <text evidence="5">The sequence shown here is derived from an EMBL/GenBank/DDBJ whole genome shotgun (WGS) entry which is preliminary data.</text>
</comment>
<dbReference type="PROSITE" id="PS50949">
    <property type="entry name" value="HTH_GNTR"/>
    <property type="match status" value="1"/>
</dbReference>
<dbReference type="PANTHER" id="PTHR43537">
    <property type="entry name" value="TRANSCRIPTIONAL REGULATOR, GNTR FAMILY"/>
    <property type="match status" value="1"/>
</dbReference>
<evidence type="ECO:0000313" key="5">
    <source>
        <dbReference type="EMBL" id="TDY63082.1"/>
    </source>
</evidence>
<dbReference type="Pfam" id="PF00392">
    <property type="entry name" value="GntR"/>
    <property type="match status" value="1"/>
</dbReference>
<keyword evidence="6" id="KW-1185">Reference proteome</keyword>
<dbReference type="Gene3D" id="1.10.10.10">
    <property type="entry name" value="Winged helix-like DNA-binding domain superfamily/Winged helix DNA-binding domain"/>
    <property type="match status" value="1"/>
</dbReference>
<reference evidence="5 6" key="1">
    <citation type="submission" date="2019-03" db="EMBL/GenBank/DDBJ databases">
        <title>Genomic Encyclopedia of Type Strains, Phase IV (KMG-IV): sequencing the most valuable type-strain genomes for metagenomic binning, comparative biology and taxonomic classification.</title>
        <authorList>
            <person name="Goeker M."/>
        </authorList>
    </citation>
    <scope>NUCLEOTIDE SEQUENCE [LARGE SCALE GENOMIC DNA]</scope>
    <source>
        <strain evidence="5 6">DSM 25964</strain>
    </source>
</reference>
<dbReference type="SUPFAM" id="SSF46785">
    <property type="entry name" value="Winged helix' DNA-binding domain"/>
    <property type="match status" value="1"/>
</dbReference>
<evidence type="ECO:0000259" key="4">
    <source>
        <dbReference type="PROSITE" id="PS50949"/>
    </source>
</evidence>
<evidence type="ECO:0000256" key="3">
    <source>
        <dbReference type="ARBA" id="ARBA00023163"/>
    </source>
</evidence>
<dbReference type="SUPFAM" id="SSF48008">
    <property type="entry name" value="GntR ligand-binding domain-like"/>
    <property type="match status" value="1"/>
</dbReference>
<dbReference type="Gene3D" id="1.20.120.530">
    <property type="entry name" value="GntR ligand-binding domain-like"/>
    <property type="match status" value="1"/>
</dbReference>
<sequence length="247" mass="27494">MNESRRVLVEKVYAAIKDGSIVNDGKLPTEREMAALMTTSRTSMREALIVLETLGIIEVRGKQGLFVKDPGMGRLTQSLDLYATWPADVIPKVFQVRIMMESPAAGLAALNRTDADLAKMNECLAQFSRIFAAEGPEAGREGAHWNDIFHRIVIAASHNEVLIRMHEGLSSIIERAMESLNRNGLTTPRPQWPERILGEHEQIVRAIRERDEAGAREAMRKHLEISAANLEKLCQDRESALLGFPAG</sequence>
<gene>
    <name evidence="5" type="ORF">C8D99_10263</name>
</gene>
<dbReference type="GO" id="GO:0003700">
    <property type="term" value="F:DNA-binding transcription factor activity"/>
    <property type="evidence" value="ECO:0007669"/>
    <property type="project" value="InterPro"/>
</dbReference>
<proteinExistence type="predicted"/>
<feature type="domain" description="HTH gntR-type" evidence="4">
    <location>
        <begin position="2"/>
        <end position="70"/>
    </location>
</feature>